<organism evidence="2 3">
    <name type="scientific">Alteribacillus persepolensis</name>
    <dbReference type="NCBI Taxonomy" id="568899"/>
    <lineage>
        <taxon>Bacteria</taxon>
        <taxon>Bacillati</taxon>
        <taxon>Bacillota</taxon>
        <taxon>Bacilli</taxon>
        <taxon>Bacillales</taxon>
        <taxon>Bacillaceae</taxon>
        <taxon>Alteribacillus</taxon>
    </lineage>
</organism>
<dbReference type="SUPFAM" id="SSF47406">
    <property type="entry name" value="SinR repressor dimerisation domain-like"/>
    <property type="match status" value="1"/>
</dbReference>
<accession>A0A1G8C5W8</accession>
<dbReference type="OrthoDB" id="2473599at2"/>
<dbReference type="Pfam" id="PF08671">
    <property type="entry name" value="SinI"/>
    <property type="match status" value="1"/>
</dbReference>
<proteinExistence type="predicted"/>
<dbReference type="PROSITE" id="PS51500">
    <property type="entry name" value="SIN"/>
    <property type="match status" value="1"/>
</dbReference>
<keyword evidence="3" id="KW-1185">Reference proteome</keyword>
<dbReference type="InterPro" id="IPR010981">
    <property type="entry name" value="SinR/SinI_dimer_dom"/>
</dbReference>
<evidence type="ECO:0000313" key="3">
    <source>
        <dbReference type="Proteomes" id="UP000199163"/>
    </source>
</evidence>
<feature type="domain" description="Sin" evidence="1">
    <location>
        <begin position="1"/>
        <end position="39"/>
    </location>
</feature>
<dbReference type="InterPro" id="IPR036281">
    <property type="entry name" value="SinR/SinI_dimer_dom_sf"/>
</dbReference>
<dbReference type="RefSeq" id="WP_091272162.1">
    <property type="nucleotide sequence ID" value="NZ_FNDK01000005.1"/>
</dbReference>
<dbReference type="Proteomes" id="UP000199163">
    <property type="component" value="Unassembled WGS sequence"/>
</dbReference>
<name>A0A1G8C5W8_9BACI</name>
<dbReference type="GO" id="GO:0046983">
    <property type="term" value="F:protein dimerization activity"/>
    <property type="evidence" value="ECO:0007669"/>
    <property type="project" value="InterPro"/>
</dbReference>
<reference evidence="2 3" key="1">
    <citation type="submission" date="2016-10" db="EMBL/GenBank/DDBJ databases">
        <authorList>
            <person name="de Groot N.N."/>
        </authorList>
    </citation>
    <scope>NUCLEOTIDE SEQUENCE [LARGE SCALE GENOMIC DNA]</scope>
    <source>
        <strain evidence="2 3">DSM 21632</strain>
    </source>
</reference>
<protein>
    <submittedName>
        <fullName evidence="2">Anti-repressor SinI</fullName>
    </submittedName>
</protein>
<dbReference type="AlphaFoldDB" id="A0A1G8C5W8"/>
<dbReference type="GO" id="GO:0006355">
    <property type="term" value="P:regulation of DNA-templated transcription"/>
    <property type="evidence" value="ECO:0007669"/>
    <property type="project" value="InterPro"/>
</dbReference>
<gene>
    <name evidence="2" type="ORF">SAMN05192534_10575</name>
</gene>
<sequence>MVYFNQYRHLDEEWIYLIEEAKSLGLTPEEVLSFLRLEQE</sequence>
<evidence type="ECO:0000259" key="1">
    <source>
        <dbReference type="PROSITE" id="PS51500"/>
    </source>
</evidence>
<evidence type="ECO:0000313" key="2">
    <source>
        <dbReference type="EMBL" id="SDH40917.1"/>
    </source>
</evidence>
<dbReference type="EMBL" id="FNDK01000005">
    <property type="protein sequence ID" value="SDH40917.1"/>
    <property type="molecule type" value="Genomic_DNA"/>
</dbReference>